<dbReference type="InterPro" id="IPR017511">
    <property type="entry name" value="PQQ_mDH"/>
</dbReference>
<dbReference type="InterPro" id="IPR011047">
    <property type="entry name" value="Quinoprotein_ADH-like_sf"/>
</dbReference>
<organism evidence="10 11">
    <name type="scientific">Candidatus Marimicrobium litorale</name>
    <dbReference type="NCBI Taxonomy" id="2518991"/>
    <lineage>
        <taxon>Bacteria</taxon>
        <taxon>Pseudomonadati</taxon>
        <taxon>Pseudomonadota</taxon>
        <taxon>Gammaproteobacteria</taxon>
        <taxon>Cellvibrionales</taxon>
        <taxon>Halieaceae</taxon>
        <taxon>Marimicrobium</taxon>
    </lineage>
</organism>
<evidence type="ECO:0000256" key="2">
    <source>
        <dbReference type="ARBA" id="ARBA00008156"/>
    </source>
</evidence>
<evidence type="ECO:0000256" key="8">
    <source>
        <dbReference type="PROSITE-ProRule" id="PRU00433"/>
    </source>
</evidence>
<proteinExistence type="inferred from homology"/>
<dbReference type="Pfam" id="PF01011">
    <property type="entry name" value="PQQ"/>
    <property type="match status" value="2"/>
</dbReference>
<keyword evidence="11" id="KW-1185">Reference proteome</keyword>
<comment type="cofactor">
    <cofactor evidence="1">
        <name>pyrroloquinoline quinone</name>
        <dbReference type="ChEBI" id="CHEBI:58442"/>
    </cofactor>
</comment>
<keyword evidence="4 8" id="KW-0479">Metal-binding</keyword>
<name>A0ABT3T833_9GAMM</name>
<keyword evidence="5" id="KW-0732">Signal</keyword>
<comment type="caution">
    <text evidence="10">The sequence shown here is derived from an EMBL/GenBank/DDBJ whole genome shotgun (WGS) entry which is preliminary data.</text>
</comment>
<evidence type="ECO:0000256" key="5">
    <source>
        <dbReference type="ARBA" id="ARBA00022729"/>
    </source>
</evidence>
<evidence type="ECO:0000313" key="10">
    <source>
        <dbReference type="EMBL" id="MCX2978431.1"/>
    </source>
</evidence>
<dbReference type="SUPFAM" id="SSF46626">
    <property type="entry name" value="Cytochrome c"/>
    <property type="match status" value="1"/>
</dbReference>
<evidence type="ECO:0000256" key="4">
    <source>
        <dbReference type="ARBA" id="ARBA00022723"/>
    </source>
</evidence>
<feature type="domain" description="Cytochrome c" evidence="9">
    <location>
        <begin position="501"/>
        <end position="602"/>
    </location>
</feature>
<gene>
    <name evidence="10" type="ORF">EYC82_13780</name>
</gene>
<dbReference type="Pfam" id="PF13442">
    <property type="entry name" value="Cytochrome_CBB3"/>
    <property type="match status" value="1"/>
</dbReference>
<keyword evidence="7 8" id="KW-0408">Iron</keyword>
<dbReference type="PANTHER" id="PTHR32303:SF4">
    <property type="entry name" value="QUINOPROTEIN GLUCOSE DEHYDROGENASE"/>
    <property type="match status" value="1"/>
</dbReference>
<dbReference type="PROSITE" id="PS51007">
    <property type="entry name" value="CYTC"/>
    <property type="match status" value="1"/>
</dbReference>
<evidence type="ECO:0000256" key="6">
    <source>
        <dbReference type="ARBA" id="ARBA00023002"/>
    </source>
</evidence>
<evidence type="ECO:0000256" key="3">
    <source>
        <dbReference type="ARBA" id="ARBA00022617"/>
    </source>
</evidence>
<dbReference type="InterPro" id="IPR002372">
    <property type="entry name" value="PQQ_rpt_dom"/>
</dbReference>
<keyword evidence="3 8" id="KW-0349">Heme</keyword>
<dbReference type="InterPro" id="IPR018391">
    <property type="entry name" value="PQQ_b-propeller_rpt"/>
</dbReference>
<sequence length="736" mass="79337">MFEKKQSASLRDTVNRRQGRGVTSLLGVLVLFVGVAACDSDSGSKPYERVAKDGAKAKQEWRHYLGDKKYSHASPLAQVNRSNVRDLVEVWRYDARGAADDGSTQMQCSPLVVRGILYCTSPLLHVFALDASTGEELWRFDPSRSLGLLPNPNRGLTYWEKNTDGSGDKRILYTAGSYLYALDARTGAPISDFGDGGKVDLHVGLPDQFSDTAVIATTPGSIFEDLLIIGSRVEEYKGAAPGHIRAFDVVSGELRWVFHTIPRPGEFGSDTWPPGSFGSAGGANSWAGIAIDEERGLAFVPTGSPSFDFYGDDRHGDNLFANSLVALNAATGERVWHYQFVRHDLWDRDLPSPPNLITLSRDGNNIPAVAQATKTGHLFVFNRETGEPLFPIREEPVVGKAVTGERPAISQPLPVMPPPYAQQVFVPSDRTLSAQRAVKMRTDNLDQGSVFMVPGTQGMVLYPGMDGGAEWGGAAWDQSSEVLYINSNEVPYLLQLTAVPKDLGMGPEVGYLALCAGCHGADLRGDGVSVPGLQQLSDRMSPFEAYRIVSEGRGRMPAFGQIPWYARAAILWHVYTADQKGPEGQGAKVAVASESSFLNAGFQKLTDPEGFPASRPPWGTLTAINLSRAEILWQIPLGDYPRMLEQGKSGLGAENYGGAIVTAGDLLFIAATPDRVIRALDKHSGEELWQAALPAAGFATPITYAVDGKQYIVIAAGGGKLGQPSGSSYVAYALPE</sequence>
<dbReference type="InterPro" id="IPR009056">
    <property type="entry name" value="Cyt_c-like_dom"/>
</dbReference>
<dbReference type="Gene3D" id="1.10.760.10">
    <property type="entry name" value="Cytochrome c-like domain"/>
    <property type="match status" value="1"/>
</dbReference>
<dbReference type="SUPFAM" id="SSF50998">
    <property type="entry name" value="Quinoprotein alcohol dehydrogenase-like"/>
    <property type="match status" value="1"/>
</dbReference>
<dbReference type="SMART" id="SM00564">
    <property type="entry name" value="PQQ"/>
    <property type="match status" value="6"/>
</dbReference>
<dbReference type="PANTHER" id="PTHR32303">
    <property type="entry name" value="QUINOPROTEIN ALCOHOL DEHYDROGENASE (CYTOCHROME C)"/>
    <property type="match status" value="1"/>
</dbReference>
<evidence type="ECO:0000259" key="9">
    <source>
        <dbReference type="PROSITE" id="PS51007"/>
    </source>
</evidence>
<dbReference type="InterPro" id="IPR036909">
    <property type="entry name" value="Cyt_c-like_dom_sf"/>
</dbReference>
<evidence type="ECO:0000256" key="7">
    <source>
        <dbReference type="ARBA" id="ARBA00023004"/>
    </source>
</evidence>
<dbReference type="EMBL" id="SHNO01000001">
    <property type="protein sequence ID" value="MCX2978431.1"/>
    <property type="molecule type" value="Genomic_DNA"/>
</dbReference>
<dbReference type="Proteomes" id="UP001143304">
    <property type="component" value="Unassembled WGS sequence"/>
</dbReference>
<evidence type="ECO:0000313" key="11">
    <source>
        <dbReference type="Proteomes" id="UP001143304"/>
    </source>
</evidence>
<accession>A0ABT3T833</accession>
<dbReference type="CDD" id="cd10280">
    <property type="entry name" value="PQQ_mGDH"/>
    <property type="match status" value="1"/>
</dbReference>
<dbReference type="Gene3D" id="2.140.10.10">
    <property type="entry name" value="Quinoprotein alcohol dehydrogenase-like superfamily"/>
    <property type="match status" value="2"/>
</dbReference>
<comment type="similarity">
    <text evidence="2">Belongs to the bacterial PQQ dehydrogenase family.</text>
</comment>
<protein>
    <submittedName>
        <fullName evidence="10">Pyrroloquinoline quinone-dependent dehydrogenase</fullName>
    </submittedName>
</protein>
<reference evidence="10" key="1">
    <citation type="submission" date="2019-02" db="EMBL/GenBank/DDBJ databases">
        <authorList>
            <person name="Li S.-H."/>
        </authorList>
    </citation>
    <scope>NUCLEOTIDE SEQUENCE</scope>
    <source>
        <strain evidence="10">IMCC11814</strain>
    </source>
</reference>
<keyword evidence="6" id="KW-0560">Oxidoreductase</keyword>
<evidence type="ECO:0000256" key="1">
    <source>
        <dbReference type="ARBA" id="ARBA00001931"/>
    </source>
</evidence>